<dbReference type="PANTHER" id="PTHR32309:SF13">
    <property type="entry name" value="FERRIC ENTEROBACTIN TRANSPORT PROTEIN FEPE"/>
    <property type="match status" value="1"/>
</dbReference>
<evidence type="ECO:0008006" key="4">
    <source>
        <dbReference type="Google" id="ProtNLM"/>
    </source>
</evidence>
<dbReference type="AlphaFoldDB" id="A0A7S8EAY9"/>
<dbReference type="KEGG" id="pmet:G4Y79_04260"/>
<name>A0A7S8EAY9_9CHLR</name>
<dbReference type="EMBL" id="CP062983">
    <property type="protein sequence ID" value="QPC83604.1"/>
    <property type="molecule type" value="Genomic_DNA"/>
</dbReference>
<keyword evidence="1" id="KW-0812">Transmembrane</keyword>
<organism evidence="2 3">
    <name type="scientific">Phototrophicus methaneseepsis</name>
    <dbReference type="NCBI Taxonomy" id="2710758"/>
    <lineage>
        <taxon>Bacteria</taxon>
        <taxon>Bacillati</taxon>
        <taxon>Chloroflexota</taxon>
        <taxon>Candidatus Thermofontia</taxon>
        <taxon>Phototrophicales</taxon>
        <taxon>Phototrophicaceae</taxon>
        <taxon>Phototrophicus</taxon>
    </lineage>
</organism>
<keyword evidence="1" id="KW-0472">Membrane</keyword>
<dbReference type="GO" id="GO:0004713">
    <property type="term" value="F:protein tyrosine kinase activity"/>
    <property type="evidence" value="ECO:0007669"/>
    <property type="project" value="TreeGrafter"/>
</dbReference>
<evidence type="ECO:0000256" key="1">
    <source>
        <dbReference type="SAM" id="Phobius"/>
    </source>
</evidence>
<sequence length="222" mass="24591">MNLVEYGYILLRRGWIMILLAVVAAAAAYVLSQQMTPVYRSTQVVLMIPSRSDWGLTQAAGSNLENRVAYLNSDLIAADVIQALALDMTPGELRAATTITPQQGNLTIRIDVDMEAPDDQTAAELINPISHEWGQQLIQWQNALNQEAERTDRIRAEFQDNPQLSKLSPNVMINTAIGGVGGFLLGAVIVFLLEFLEANMVRRREDVERMTDLRVLATVPAE</sequence>
<evidence type="ECO:0000313" key="2">
    <source>
        <dbReference type="EMBL" id="QPC83604.1"/>
    </source>
</evidence>
<dbReference type="InterPro" id="IPR050445">
    <property type="entry name" value="Bact_polysacc_biosynth/exp"/>
</dbReference>
<evidence type="ECO:0000313" key="3">
    <source>
        <dbReference type="Proteomes" id="UP000594468"/>
    </source>
</evidence>
<dbReference type="PANTHER" id="PTHR32309">
    <property type="entry name" value="TYROSINE-PROTEIN KINASE"/>
    <property type="match status" value="1"/>
</dbReference>
<dbReference type="RefSeq" id="WP_195171670.1">
    <property type="nucleotide sequence ID" value="NZ_CP062983.1"/>
</dbReference>
<dbReference type="Proteomes" id="UP000594468">
    <property type="component" value="Chromosome"/>
</dbReference>
<feature type="transmembrane region" description="Helical" evidence="1">
    <location>
        <begin position="12"/>
        <end position="31"/>
    </location>
</feature>
<feature type="transmembrane region" description="Helical" evidence="1">
    <location>
        <begin position="171"/>
        <end position="193"/>
    </location>
</feature>
<dbReference type="GO" id="GO:0005886">
    <property type="term" value="C:plasma membrane"/>
    <property type="evidence" value="ECO:0007669"/>
    <property type="project" value="TreeGrafter"/>
</dbReference>
<reference evidence="2 3" key="1">
    <citation type="submission" date="2020-02" db="EMBL/GenBank/DDBJ databases">
        <authorList>
            <person name="Zheng R.K."/>
            <person name="Sun C.M."/>
        </authorList>
    </citation>
    <scope>NUCLEOTIDE SEQUENCE [LARGE SCALE GENOMIC DNA]</scope>
    <source>
        <strain evidence="3">rifampicinis</strain>
    </source>
</reference>
<protein>
    <recommendedName>
        <fullName evidence="4">Polysaccharide chain length determinant N-terminal domain-containing protein</fullName>
    </recommendedName>
</protein>
<gene>
    <name evidence="2" type="ORF">G4Y79_04260</name>
</gene>
<keyword evidence="1" id="KW-1133">Transmembrane helix</keyword>
<keyword evidence="3" id="KW-1185">Reference proteome</keyword>
<accession>A0A7S8EAY9</accession>
<proteinExistence type="predicted"/>